<proteinExistence type="predicted"/>
<evidence type="ECO:0000313" key="2">
    <source>
        <dbReference type="Proteomes" id="UP001321908"/>
    </source>
</evidence>
<sequence>MNLEILSWLPKFFAETAYKVFSLSSAENKARKIRFADLLERIAACIEAIGMSVSQGEHPVQQCAELTEYITKIQSLSEEIVDKKTSDKLFFWLYHVEAVPGVAVIDMKRGLVLESKPPWSKSKRHLQSQRVLEISGSLKATANLLRV</sequence>
<gene>
    <name evidence="1" type="ORF">SR908_05510</name>
</gene>
<dbReference type="EMBL" id="CP140151">
    <property type="protein sequence ID" value="WQH10125.1"/>
    <property type="molecule type" value="Genomic_DNA"/>
</dbReference>
<dbReference type="RefSeq" id="WP_246919330.1">
    <property type="nucleotide sequence ID" value="NZ_CP140151.1"/>
</dbReference>
<accession>A0ABZ0YDH9</accession>
<keyword evidence="2" id="KW-1185">Reference proteome</keyword>
<reference evidence="1 2" key="1">
    <citation type="submission" date="2023-11" db="EMBL/GenBank/DDBJ databases">
        <title>MicrobeMod: A computational toolkit for identifying prokaryotic methylation and restriction-modification with nanopore sequencing.</title>
        <authorList>
            <person name="Crits-Christoph A."/>
            <person name="Kang S.C."/>
            <person name="Lee H."/>
            <person name="Ostrov N."/>
        </authorList>
    </citation>
    <scope>NUCLEOTIDE SEQUENCE [LARGE SCALE GENOMIC DNA]</scope>
    <source>
        <strain evidence="1 2">ATCC 43984</strain>
    </source>
</reference>
<evidence type="ECO:0000313" key="1">
    <source>
        <dbReference type="EMBL" id="WQH10125.1"/>
    </source>
</evidence>
<protein>
    <submittedName>
        <fullName evidence="1">Uncharacterized protein</fullName>
    </submittedName>
</protein>
<organism evidence="1 2">
    <name type="scientific">Chromohalobacter canadensis</name>
    <dbReference type="NCBI Taxonomy" id="141389"/>
    <lineage>
        <taxon>Bacteria</taxon>
        <taxon>Pseudomonadati</taxon>
        <taxon>Pseudomonadota</taxon>
        <taxon>Gammaproteobacteria</taxon>
        <taxon>Oceanospirillales</taxon>
        <taxon>Halomonadaceae</taxon>
        <taxon>Chromohalobacter</taxon>
    </lineage>
</organism>
<name>A0ABZ0YDH9_9GAMM</name>
<dbReference type="Proteomes" id="UP001321908">
    <property type="component" value="Chromosome"/>
</dbReference>